<dbReference type="EMBL" id="JBGFUD010004074">
    <property type="protein sequence ID" value="MFH4979329.1"/>
    <property type="molecule type" value="Genomic_DNA"/>
</dbReference>
<dbReference type="Proteomes" id="UP001608902">
    <property type="component" value="Unassembled WGS sequence"/>
</dbReference>
<name>A0ABD6EME9_9BILA</name>
<gene>
    <name evidence="1" type="ORF">AB6A40_006038</name>
</gene>
<comment type="caution">
    <text evidence="1">The sequence shown here is derived from an EMBL/GenBank/DDBJ whole genome shotgun (WGS) entry which is preliminary data.</text>
</comment>
<evidence type="ECO:0000313" key="2">
    <source>
        <dbReference type="Proteomes" id="UP001608902"/>
    </source>
</evidence>
<accession>A0ABD6EME9</accession>
<proteinExistence type="predicted"/>
<keyword evidence="2" id="KW-1185">Reference proteome</keyword>
<reference evidence="1 2" key="1">
    <citation type="submission" date="2024-08" db="EMBL/GenBank/DDBJ databases">
        <title>Gnathostoma spinigerum genome.</title>
        <authorList>
            <person name="Gonzalez-Bertolin B."/>
            <person name="Monzon S."/>
            <person name="Zaballos A."/>
            <person name="Jimenez P."/>
            <person name="Dekumyoy P."/>
            <person name="Varona S."/>
            <person name="Cuesta I."/>
            <person name="Sumanam S."/>
            <person name="Adisakwattana P."/>
            <person name="Gasser R.B."/>
            <person name="Hernandez-Gonzalez A."/>
            <person name="Young N.D."/>
            <person name="Perteguer M.J."/>
        </authorList>
    </citation>
    <scope>NUCLEOTIDE SEQUENCE [LARGE SCALE GENOMIC DNA]</scope>
    <source>
        <strain evidence="1">AL3</strain>
        <tissue evidence="1">Liver</tissue>
    </source>
</reference>
<organism evidence="1 2">
    <name type="scientific">Gnathostoma spinigerum</name>
    <dbReference type="NCBI Taxonomy" id="75299"/>
    <lineage>
        <taxon>Eukaryota</taxon>
        <taxon>Metazoa</taxon>
        <taxon>Ecdysozoa</taxon>
        <taxon>Nematoda</taxon>
        <taxon>Chromadorea</taxon>
        <taxon>Rhabditida</taxon>
        <taxon>Spirurina</taxon>
        <taxon>Gnathostomatomorpha</taxon>
        <taxon>Gnathostomatoidea</taxon>
        <taxon>Gnathostomatidae</taxon>
        <taxon>Gnathostoma</taxon>
    </lineage>
</organism>
<evidence type="ECO:0000313" key="1">
    <source>
        <dbReference type="EMBL" id="MFH4979329.1"/>
    </source>
</evidence>
<protein>
    <submittedName>
        <fullName evidence="1">Uncharacterized protein</fullName>
    </submittedName>
</protein>
<sequence>MGHAMKAVKYLQEQDAVLEENYISLRKKCRKSQRIPHPSKSSTGMELKLLCAQYECAISKLILNGLTSDNIEAIHMTDPLITNVSSTISSE</sequence>
<dbReference type="AlphaFoldDB" id="A0ABD6EME9"/>